<dbReference type="EMBL" id="KZ819321">
    <property type="protein sequence ID" value="PWN23525.1"/>
    <property type="molecule type" value="Genomic_DNA"/>
</dbReference>
<dbReference type="PANTHER" id="PTHR43571:SF1">
    <property type="entry name" value="NADP-SPECIFIC GLUTAMATE DEHYDROGENASE 1-RELATED"/>
    <property type="match status" value="1"/>
</dbReference>
<feature type="binding site" evidence="6">
    <location>
        <position position="195"/>
    </location>
    <ligand>
        <name>NAD(+)</name>
        <dbReference type="ChEBI" id="CHEBI:57540"/>
    </ligand>
</feature>
<name>A0A316UJX9_9BASI</name>
<dbReference type="PROSITE" id="PS00074">
    <property type="entry name" value="GLFV_DEHYDROGENASE"/>
    <property type="match status" value="1"/>
</dbReference>
<feature type="binding site" evidence="6">
    <location>
        <position position="97"/>
    </location>
    <ligand>
        <name>substrate</name>
    </ligand>
</feature>
<evidence type="ECO:0000256" key="7">
    <source>
        <dbReference type="PIRSR" id="PIRSR000185-3"/>
    </source>
</evidence>
<dbReference type="FunFam" id="3.40.50.10860:FF:000002">
    <property type="entry name" value="Glutamate dehydrogenase"/>
    <property type="match status" value="1"/>
</dbReference>
<dbReference type="InterPro" id="IPR006095">
    <property type="entry name" value="Glu/Leu/Phe/Val/Trp_DH"/>
</dbReference>
<dbReference type="GO" id="GO:0004354">
    <property type="term" value="F:glutamate dehydrogenase (NADP+) activity"/>
    <property type="evidence" value="ECO:0007669"/>
    <property type="project" value="TreeGrafter"/>
</dbReference>
<dbReference type="Proteomes" id="UP000245942">
    <property type="component" value="Unassembled WGS sequence"/>
</dbReference>
<evidence type="ECO:0000256" key="2">
    <source>
        <dbReference type="ARBA" id="ARBA00011643"/>
    </source>
</evidence>
<dbReference type="InterPro" id="IPR050724">
    <property type="entry name" value="Glu_Leu_Phe_Val_DH"/>
</dbReference>
<comment type="similarity">
    <text evidence="1 4 8">Belongs to the Glu/Leu/Phe/Val dehydrogenases family.</text>
</comment>
<dbReference type="Pfam" id="PF00208">
    <property type="entry name" value="ELFV_dehydrog"/>
    <property type="match status" value="1"/>
</dbReference>
<evidence type="ECO:0000256" key="4">
    <source>
        <dbReference type="PIRNR" id="PIRNR000185"/>
    </source>
</evidence>
<dbReference type="GO" id="GO:0006537">
    <property type="term" value="P:glutamate biosynthetic process"/>
    <property type="evidence" value="ECO:0007669"/>
    <property type="project" value="TreeGrafter"/>
</dbReference>
<evidence type="ECO:0000256" key="1">
    <source>
        <dbReference type="ARBA" id="ARBA00006382"/>
    </source>
</evidence>
<feature type="domain" description="Glutamate/phenylalanine/leucine/valine/L-tryptophan dehydrogenase C-terminal" evidence="9">
    <location>
        <begin position="188"/>
        <end position="448"/>
    </location>
</feature>
<dbReference type="PIRSF" id="PIRSF000185">
    <property type="entry name" value="Glu_DH"/>
    <property type="match status" value="1"/>
</dbReference>
<dbReference type="InterPro" id="IPR014362">
    <property type="entry name" value="Glu_DH"/>
</dbReference>
<evidence type="ECO:0000256" key="5">
    <source>
        <dbReference type="PIRSR" id="PIRSR000185-1"/>
    </source>
</evidence>
<dbReference type="OrthoDB" id="6718861at2759"/>
<dbReference type="SUPFAM" id="SSF51735">
    <property type="entry name" value="NAD(P)-binding Rossmann-fold domains"/>
    <property type="match status" value="1"/>
</dbReference>
<keyword evidence="6" id="KW-0520">NAD</keyword>
<dbReference type="GeneID" id="37015678"/>
<dbReference type="InterPro" id="IPR046346">
    <property type="entry name" value="Aminoacid_DH-like_N_sf"/>
</dbReference>
<feature type="binding site" evidence="6">
    <location>
        <position position="379"/>
    </location>
    <ligand>
        <name>substrate</name>
    </ligand>
</feature>
<accession>A0A316UJX9</accession>
<evidence type="ECO:0000313" key="10">
    <source>
        <dbReference type="EMBL" id="PWN23525.1"/>
    </source>
</evidence>
<sequence length="451" mass="48681">MYPNTPQPEFEQARDEIFSTLKPFFEKNEEYKKVWDIICVPEQVISFRVVWEDDKHVARVNWGYRVQQNSALGPYKGGLRFHPTVNLSILRFLALEQVLKNALTGLPMGGGKGGSDFDPKGKSDAEIRRFSKAFGTALAKHIGPDTDVPAGDIGFTGENAGYVFGVYKQLKSEWSGMITGKGPDWGGSALRPEATGYGLVYYVDHMIKLVEGAQGGFKGKKVVVSGSGQVAQFAALKVIELGGTVLSFSDSKGSLIAKGDASFSEQDIEEIYKIKIARKELSTLGDKGGKFEFHADGARPWKLVKAYDVALPSATQNEVDESDAEAVIKAGCHFIAEGSNMGCTLEAIQAFEKTRAKDGKKGVLYGPGKAANSGGVAVSGLEMAQNSMRLKWSGEEVDTKLKGIMEECFNICKTTGESFGDGAEVPSLVAGANIAGFKKVADAMKAHGDWW</sequence>
<feature type="binding site" evidence="6">
    <location>
        <position position="76"/>
    </location>
    <ligand>
        <name>substrate</name>
    </ligand>
</feature>
<dbReference type="STRING" id="1684307.A0A316UJX9"/>
<dbReference type="FunFam" id="1.10.285.10:FF:000001">
    <property type="entry name" value="Glutamate dehydrogenase"/>
    <property type="match status" value="1"/>
</dbReference>
<dbReference type="InterPro" id="IPR033524">
    <property type="entry name" value="Glu/Leu/Phe/Val_DH_AS"/>
</dbReference>
<proteinExistence type="inferred from homology"/>
<keyword evidence="11" id="KW-1185">Reference proteome</keyword>
<dbReference type="Gene3D" id="3.40.50.10860">
    <property type="entry name" value="Leucine Dehydrogenase, chain A, domain 1"/>
    <property type="match status" value="1"/>
</dbReference>
<dbReference type="InterPro" id="IPR006096">
    <property type="entry name" value="Glu/Leu/Phe/Val/Trp_DH_C"/>
</dbReference>
<dbReference type="SMART" id="SM00839">
    <property type="entry name" value="ELFV_dehydrog"/>
    <property type="match status" value="1"/>
</dbReference>
<dbReference type="GO" id="GO:0000166">
    <property type="term" value="F:nucleotide binding"/>
    <property type="evidence" value="ECO:0007669"/>
    <property type="project" value="UniProtKB-KW"/>
</dbReference>
<evidence type="ECO:0000256" key="8">
    <source>
        <dbReference type="RuleBase" id="RU004417"/>
    </source>
</evidence>
<comment type="subunit">
    <text evidence="2">Homohexamer.</text>
</comment>
<dbReference type="Gene3D" id="1.10.285.10">
    <property type="entry name" value="Glutamate Dehydrogenase, chain A, domain 3"/>
    <property type="match status" value="2"/>
</dbReference>
<evidence type="ECO:0000256" key="3">
    <source>
        <dbReference type="ARBA" id="ARBA00023002"/>
    </source>
</evidence>
<dbReference type="GO" id="GO:0005829">
    <property type="term" value="C:cytosol"/>
    <property type="evidence" value="ECO:0007669"/>
    <property type="project" value="TreeGrafter"/>
</dbReference>
<dbReference type="Pfam" id="PF02812">
    <property type="entry name" value="ELFV_dehydrog_N"/>
    <property type="match status" value="1"/>
</dbReference>
<feature type="binding site" evidence="6">
    <location>
        <position position="100"/>
    </location>
    <ligand>
        <name>substrate</name>
    </ligand>
</feature>
<dbReference type="InterPro" id="IPR006097">
    <property type="entry name" value="Glu/Leu/Phe/Val/Trp_DH_dimer"/>
</dbReference>
<keyword evidence="6" id="KW-0547">Nucleotide-binding</keyword>
<dbReference type="FunFam" id="3.40.50.720:FF:000030">
    <property type="entry name" value="Glutamate dehydrogenase"/>
    <property type="match status" value="1"/>
</dbReference>
<evidence type="ECO:0000259" key="9">
    <source>
        <dbReference type="SMART" id="SM00839"/>
    </source>
</evidence>
<dbReference type="NCBIfam" id="NF006929">
    <property type="entry name" value="PRK09414.1"/>
    <property type="match status" value="1"/>
</dbReference>
<gene>
    <name evidence="10" type="ORF">BCV69DRAFT_295852</name>
</gene>
<reference evidence="10 11" key="1">
    <citation type="journal article" date="2018" name="Mol. Biol. Evol.">
        <title>Broad Genomic Sampling Reveals a Smut Pathogenic Ancestry of the Fungal Clade Ustilaginomycotina.</title>
        <authorList>
            <person name="Kijpornyongpan T."/>
            <person name="Mondo S.J."/>
            <person name="Barry K."/>
            <person name="Sandor L."/>
            <person name="Lee J."/>
            <person name="Lipzen A."/>
            <person name="Pangilinan J."/>
            <person name="LaButti K."/>
            <person name="Hainaut M."/>
            <person name="Henrissat B."/>
            <person name="Grigoriev I.V."/>
            <person name="Spatafora J.W."/>
            <person name="Aime M.C."/>
        </authorList>
    </citation>
    <scope>NUCLEOTIDE SEQUENCE [LARGE SCALE GENOMIC DNA]</scope>
    <source>
        <strain evidence="10 11">MCA 4718</strain>
    </source>
</reference>
<dbReference type="PANTHER" id="PTHR43571">
    <property type="entry name" value="NADP-SPECIFIC GLUTAMATE DEHYDROGENASE 1-RELATED"/>
    <property type="match status" value="1"/>
</dbReference>
<evidence type="ECO:0000313" key="11">
    <source>
        <dbReference type="Proteomes" id="UP000245942"/>
    </source>
</evidence>
<feature type="site" description="Important for catalysis" evidence="7">
    <location>
        <position position="152"/>
    </location>
</feature>
<evidence type="ECO:0000256" key="6">
    <source>
        <dbReference type="PIRSR" id="PIRSR000185-2"/>
    </source>
</evidence>
<protein>
    <recommendedName>
        <fullName evidence="4">Glutamate dehydrogenase</fullName>
    </recommendedName>
</protein>
<dbReference type="InterPro" id="IPR036291">
    <property type="entry name" value="NAD(P)-bd_dom_sf"/>
</dbReference>
<dbReference type="RefSeq" id="XP_025350685.1">
    <property type="nucleotide sequence ID" value="XM_025493944.1"/>
</dbReference>
<dbReference type="AlphaFoldDB" id="A0A316UJX9"/>
<feature type="binding site" evidence="6">
    <location>
        <position position="151"/>
    </location>
    <ligand>
        <name>substrate</name>
    </ligand>
</feature>
<dbReference type="PRINTS" id="PR00082">
    <property type="entry name" value="GLFDHDRGNASE"/>
</dbReference>
<feature type="active site" description="Proton donor" evidence="5">
    <location>
        <position position="112"/>
    </location>
</feature>
<dbReference type="Gene3D" id="3.40.50.720">
    <property type="entry name" value="NAD(P)-binding Rossmann-like Domain"/>
    <property type="match status" value="1"/>
</dbReference>
<dbReference type="SUPFAM" id="SSF53223">
    <property type="entry name" value="Aminoacid dehydrogenase-like, N-terminal domain"/>
    <property type="match status" value="1"/>
</dbReference>
<organism evidence="10 11">
    <name type="scientific">Pseudomicrostroma glucosiphilum</name>
    <dbReference type="NCBI Taxonomy" id="1684307"/>
    <lineage>
        <taxon>Eukaryota</taxon>
        <taxon>Fungi</taxon>
        <taxon>Dikarya</taxon>
        <taxon>Basidiomycota</taxon>
        <taxon>Ustilaginomycotina</taxon>
        <taxon>Exobasidiomycetes</taxon>
        <taxon>Microstromatales</taxon>
        <taxon>Microstromatales incertae sedis</taxon>
        <taxon>Pseudomicrostroma</taxon>
    </lineage>
</organism>
<keyword evidence="3 4" id="KW-0560">Oxidoreductase</keyword>